<dbReference type="Pfam" id="PF02113">
    <property type="entry name" value="Peptidase_S13"/>
    <property type="match status" value="2"/>
</dbReference>
<evidence type="ECO:0000256" key="3">
    <source>
        <dbReference type="SAM" id="SignalP"/>
    </source>
</evidence>
<evidence type="ECO:0000256" key="2">
    <source>
        <dbReference type="ARBA" id="ARBA00022801"/>
    </source>
</evidence>
<dbReference type="Proteomes" id="UP000248606">
    <property type="component" value="Unassembled WGS sequence"/>
</dbReference>
<dbReference type="RefSeq" id="WP_303678797.1">
    <property type="nucleotide sequence ID" value="NZ_CAKZIO010000016.1"/>
</dbReference>
<dbReference type="PANTHER" id="PTHR30023">
    <property type="entry name" value="D-ALANYL-D-ALANINE CARBOXYPEPTIDASE"/>
    <property type="match status" value="1"/>
</dbReference>
<sequence length="482" mass="50631">MRMPSRLFRSHLARTSTPAIASVRASVCTSICAALTVTAMVVSSATAGASPASLSAESPAAESLAVSGGVSNAIGIDGVGNSACTQRMQKALTSVLQASGVNSFGGIVHSAGNSVVGNSAKPVWQSNADRALAPASITKLLTASAALHTLQPTKRQETGVYLAIDGSLVLRGTGDVTLSRRATAPTFYTNAARISDLAQQVSHKVKYLPIKPKRLIVDTSFYTGPDMARGWDRWDIGGGSIAPIVPAMLDGGRIHDAGWYSPHTPTPSLQVGATLAQYLGIDGLKIEVGKPPLALLPLGKVHSAPLRDRLHDMLIHSDNVLAESIGREVASEMGHPASFRGAADAVIATVGSHNVPTRGAVLEDTSGLSSYDRLAPRTIEETLRPHNLSEKRDVTDIIRDNLPVAGESGTLRYRFGGENAAARGHIRAKTGSLNNVSTLAGIAYSARSNTPYYFAFLVNDTVYWLATMLVDNLAATVYRTGC</sequence>
<dbReference type="PRINTS" id="PR00922">
    <property type="entry name" value="DADACBPTASE3"/>
</dbReference>
<dbReference type="GO" id="GO:0000270">
    <property type="term" value="P:peptidoglycan metabolic process"/>
    <property type="evidence" value="ECO:0007669"/>
    <property type="project" value="TreeGrafter"/>
</dbReference>
<keyword evidence="3" id="KW-0732">Signal</keyword>
<feature type="signal peptide" evidence="3">
    <location>
        <begin position="1"/>
        <end position="21"/>
    </location>
</feature>
<proteinExistence type="inferred from homology"/>
<keyword evidence="4" id="KW-0645">Protease</keyword>
<evidence type="ECO:0000256" key="1">
    <source>
        <dbReference type="ARBA" id="ARBA00006096"/>
    </source>
</evidence>
<comment type="similarity">
    <text evidence="1">Belongs to the peptidase S13 family.</text>
</comment>
<accession>A0A2W5ICU6</accession>
<dbReference type="PANTHER" id="PTHR30023:SF0">
    <property type="entry name" value="PENICILLIN-SENSITIVE CARBOXYPEPTIDASE A"/>
    <property type="match status" value="1"/>
</dbReference>
<dbReference type="Gene3D" id="3.40.710.10">
    <property type="entry name" value="DD-peptidase/beta-lactamase superfamily"/>
    <property type="match status" value="2"/>
</dbReference>
<feature type="chain" id="PRO_5038368341" evidence="3">
    <location>
        <begin position="22"/>
        <end position="482"/>
    </location>
</feature>
<dbReference type="NCBIfam" id="TIGR00666">
    <property type="entry name" value="PBP4"/>
    <property type="match status" value="1"/>
</dbReference>
<comment type="caution">
    <text evidence="4">The sequence shown here is derived from an EMBL/GenBank/DDBJ whole genome shotgun (WGS) entry which is preliminary data.</text>
</comment>
<name>A0A2W5ICU6_9ACTN</name>
<dbReference type="GO" id="GO:0004185">
    <property type="term" value="F:serine-type carboxypeptidase activity"/>
    <property type="evidence" value="ECO:0007669"/>
    <property type="project" value="InterPro"/>
</dbReference>
<organism evidence="4 5">
    <name type="scientific">Lawsonella clevelandensis</name>
    <dbReference type="NCBI Taxonomy" id="1528099"/>
    <lineage>
        <taxon>Bacteria</taxon>
        <taxon>Bacillati</taxon>
        <taxon>Actinomycetota</taxon>
        <taxon>Actinomycetes</taxon>
        <taxon>Mycobacteriales</taxon>
        <taxon>Lawsonellaceae</taxon>
        <taxon>Lawsonella</taxon>
    </lineage>
</organism>
<dbReference type="InterPro" id="IPR012338">
    <property type="entry name" value="Beta-lactam/transpept-like"/>
</dbReference>
<dbReference type="SUPFAM" id="SSF56601">
    <property type="entry name" value="beta-lactamase/transpeptidase-like"/>
    <property type="match status" value="1"/>
</dbReference>
<evidence type="ECO:0000313" key="4">
    <source>
        <dbReference type="EMBL" id="PZP88883.1"/>
    </source>
</evidence>
<dbReference type="InterPro" id="IPR000667">
    <property type="entry name" value="Peptidase_S13"/>
</dbReference>
<keyword evidence="4" id="KW-0121">Carboxypeptidase</keyword>
<evidence type="ECO:0000313" key="5">
    <source>
        <dbReference type="Proteomes" id="UP000248606"/>
    </source>
</evidence>
<keyword evidence="2" id="KW-0378">Hydrolase</keyword>
<dbReference type="AlphaFoldDB" id="A0A2W5ICU6"/>
<reference evidence="4 5" key="1">
    <citation type="submission" date="2017-08" db="EMBL/GenBank/DDBJ databases">
        <title>Infants hospitalized years apart are colonized by the same room-sourced microbial strains.</title>
        <authorList>
            <person name="Brooks B."/>
            <person name="Olm M.R."/>
            <person name="Firek B.A."/>
            <person name="Baker R."/>
            <person name="Thomas B.C."/>
            <person name="Morowitz M.J."/>
            <person name="Banfield J.F."/>
        </authorList>
    </citation>
    <scope>NUCLEOTIDE SEQUENCE [LARGE SCALE GENOMIC DNA]</scope>
    <source>
        <strain evidence="4">S2_006_000_R1_57</strain>
    </source>
</reference>
<dbReference type="GO" id="GO:0006508">
    <property type="term" value="P:proteolysis"/>
    <property type="evidence" value="ECO:0007669"/>
    <property type="project" value="InterPro"/>
</dbReference>
<protein>
    <submittedName>
        <fullName evidence="4">D-alanyl-D-alanine carboxypeptidase/D-alanyl-D-alanine-endopeptidase</fullName>
    </submittedName>
</protein>
<dbReference type="EMBL" id="QFOZ01000005">
    <property type="protein sequence ID" value="PZP88883.1"/>
    <property type="molecule type" value="Genomic_DNA"/>
</dbReference>
<gene>
    <name evidence="4" type="primary">dacB</name>
    <name evidence="4" type="ORF">DI579_04625</name>
</gene>